<evidence type="ECO:0000256" key="9">
    <source>
        <dbReference type="RuleBase" id="RU362103"/>
    </source>
</evidence>
<dbReference type="GO" id="GO:0005829">
    <property type="term" value="C:cytosol"/>
    <property type="evidence" value="ECO:0007669"/>
    <property type="project" value="TreeGrafter"/>
</dbReference>
<protein>
    <recommendedName>
        <fullName evidence="2 9">Lysophospholipase</fullName>
        <ecNumber evidence="2 9">3.1.1.5</ecNumber>
    </recommendedName>
</protein>
<dbReference type="EMBL" id="MU167282">
    <property type="protein sequence ID" value="KAG0145136.1"/>
    <property type="molecule type" value="Genomic_DNA"/>
</dbReference>
<dbReference type="PANTHER" id="PTHR10728:SF33">
    <property type="entry name" value="LYSOPHOSPHOLIPASE 1-RELATED"/>
    <property type="match status" value="1"/>
</dbReference>
<evidence type="ECO:0000256" key="3">
    <source>
        <dbReference type="ARBA" id="ARBA00022729"/>
    </source>
</evidence>
<comment type="catalytic activity">
    <reaction evidence="9">
        <text>a 1-acyl-sn-glycero-3-phosphocholine + H2O = sn-glycerol 3-phosphocholine + a fatty acid + H(+)</text>
        <dbReference type="Rhea" id="RHEA:15177"/>
        <dbReference type="ChEBI" id="CHEBI:15377"/>
        <dbReference type="ChEBI" id="CHEBI:15378"/>
        <dbReference type="ChEBI" id="CHEBI:16870"/>
        <dbReference type="ChEBI" id="CHEBI:28868"/>
        <dbReference type="ChEBI" id="CHEBI:58168"/>
        <dbReference type="EC" id="3.1.1.5"/>
    </reaction>
</comment>
<evidence type="ECO:0000313" key="12">
    <source>
        <dbReference type="Proteomes" id="UP000886653"/>
    </source>
</evidence>
<keyword evidence="4 8" id="KW-0378">Hydrolase</keyword>
<dbReference type="OrthoDB" id="4084751at2759"/>
<dbReference type="PROSITE" id="PS51210">
    <property type="entry name" value="PLA2C"/>
    <property type="match status" value="1"/>
</dbReference>
<dbReference type="GO" id="GO:0004622">
    <property type="term" value="F:phosphatidylcholine lysophospholipase activity"/>
    <property type="evidence" value="ECO:0007669"/>
    <property type="project" value="UniProtKB-EC"/>
</dbReference>
<evidence type="ECO:0000313" key="11">
    <source>
        <dbReference type="EMBL" id="KAG0145136.1"/>
    </source>
</evidence>
<comment type="similarity">
    <text evidence="1 9">Belongs to the lysophospholipase family.</text>
</comment>
<feature type="chain" id="PRO_5040542036" description="Lysophospholipase" evidence="9">
    <location>
        <begin position="21"/>
        <end position="646"/>
    </location>
</feature>
<name>A0A9P6NE68_9BASI</name>
<dbReference type="GO" id="GO:0004623">
    <property type="term" value="F:phospholipase A2 activity"/>
    <property type="evidence" value="ECO:0007669"/>
    <property type="project" value="TreeGrafter"/>
</dbReference>
<dbReference type="EC" id="3.1.1.5" evidence="2 9"/>
<evidence type="ECO:0000256" key="8">
    <source>
        <dbReference type="PROSITE-ProRule" id="PRU00555"/>
    </source>
</evidence>
<evidence type="ECO:0000256" key="1">
    <source>
        <dbReference type="ARBA" id="ARBA00008780"/>
    </source>
</evidence>
<evidence type="ECO:0000259" key="10">
    <source>
        <dbReference type="PROSITE" id="PS51210"/>
    </source>
</evidence>
<dbReference type="Pfam" id="PF01735">
    <property type="entry name" value="PLA2_B"/>
    <property type="match status" value="1"/>
</dbReference>
<dbReference type="PANTHER" id="PTHR10728">
    <property type="entry name" value="CYTOSOLIC PHOSPHOLIPASE A2"/>
    <property type="match status" value="1"/>
</dbReference>
<dbReference type="Gene3D" id="3.40.1090.10">
    <property type="entry name" value="Cytosolic phospholipase A2 catalytic domain"/>
    <property type="match status" value="1"/>
</dbReference>
<dbReference type="InterPro" id="IPR002642">
    <property type="entry name" value="LysoPLipase_cat_dom"/>
</dbReference>
<dbReference type="SMART" id="SM00022">
    <property type="entry name" value="PLAc"/>
    <property type="match status" value="1"/>
</dbReference>
<dbReference type="AlphaFoldDB" id="A0A9P6NE68"/>
<keyword evidence="7" id="KW-0325">Glycoprotein</keyword>
<evidence type="ECO:0000256" key="2">
    <source>
        <dbReference type="ARBA" id="ARBA00013274"/>
    </source>
</evidence>
<proteinExistence type="inferred from homology"/>
<evidence type="ECO:0000256" key="5">
    <source>
        <dbReference type="ARBA" id="ARBA00022963"/>
    </source>
</evidence>
<dbReference type="Proteomes" id="UP000886653">
    <property type="component" value="Unassembled WGS sequence"/>
</dbReference>
<dbReference type="GO" id="GO:0046475">
    <property type="term" value="P:glycerophospholipid catabolic process"/>
    <property type="evidence" value="ECO:0007669"/>
    <property type="project" value="TreeGrafter"/>
</dbReference>
<keyword evidence="3 9" id="KW-0732">Signal</keyword>
<keyword evidence="6 8" id="KW-0443">Lipid metabolism</keyword>
<evidence type="ECO:0000256" key="7">
    <source>
        <dbReference type="ARBA" id="ARBA00023180"/>
    </source>
</evidence>
<feature type="signal peptide" evidence="9">
    <location>
        <begin position="1"/>
        <end position="20"/>
    </location>
</feature>
<keyword evidence="12" id="KW-1185">Reference proteome</keyword>
<sequence>MSRFRTIFLFFASIFVCLHGLPNQLPTSSIRHVRCPPGNLIRSAGSHANNNQRLNPAEQTYIQSRRQQVVGPAYKTYLANVQRSLSKISSGKMNGSNSSQNLLPDYVKNIFTSQDLNILPRTALAASGGGFRATLFSAGVLNAFDVRNQTSAEIGTGGLLQACDYITGLSGGSWMVTALAQADFPPLYELALGKSRSRYSKASDFGGLLLQYDLFNPASNETVKDLSKIDEINKAYTADVIEKMSEKLKAGFFVTIADFWSLILRYHIIDGTNEQNFFDQSVPHGLDVTFSSIQRVPTFQRFQQPFPIILALPISPNQDETKLQPEAWVPLTNTVYEFTPVESGSWDTNLASFISTQYLGTRLKSGKPNVINGCVEGFDQASYFAAISSDIFPTSNTSEAYFFEKSSIHPIASLINTTFSSQQPGISIDTASVPNPFLGLGTDKYLDKSSIDLRLMDGGADGAVTPYGPLLIPARKLDVIIGIDCVSLVNDGKNAPNYATGASLQATFARAQLFPGEYSFPKVPNDPKEYEKLRDHPTFFGCEETAAPLIVWLPNAAPLDGSKGMTNASVDQIHYEPSQVSAIITGASEIAYRGFPTTDDFKAHKYRDPLWPACLACAVADRSRSRQKIRREGICSKCFERYCWAP</sequence>
<keyword evidence="5 8" id="KW-0442">Lipid degradation</keyword>
<accession>A0A9P6NE68</accession>
<reference evidence="11" key="1">
    <citation type="submission" date="2013-11" db="EMBL/GenBank/DDBJ databases">
        <title>Genome sequence of the fusiform rust pathogen reveals effectors for host alternation and coevolution with pine.</title>
        <authorList>
            <consortium name="DOE Joint Genome Institute"/>
            <person name="Smith K."/>
            <person name="Pendleton A."/>
            <person name="Kubisiak T."/>
            <person name="Anderson C."/>
            <person name="Salamov A."/>
            <person name="Aerts A."/>
            <person name="Riley R."/>
            <person name="Clum A."/>
            <person name="Lindquist E."/>
            <person name="Ence D."/>
            <person name="Campbell M."/>
            <person name="Kronenberg Z."/>
            <person name="Feau N."/>
            <person name="Dhillon B."/>
            <person name="Hamelin R."/>
            <person name="Burleigh J."/>
            <person name="Smith J."/>
            <person name="Yandell M."/>
            <person name="Nelson C."/>
            <person name="Grigoriev I."/>
            <person name="Davis J."/>
        </authorList>
    </citation>
    <scope>NUCLEOTIDE SEQUENCE</scope>
    <source>
        <strain evidence="11">G11</strain>
    </source>
</reference>
<organism evidence="11 12">
    <name type="scientific">Cronartium quercuum f. sp. fusiforme G11</name>
    <dbReference type="NCBI Taxonomy" id="708437"/>
    <lineage>
        <taxon>Eukaryota</taxon>
        <taxon>Fungi</taxon>
        <taxon>Dikarya</taxon>
        <taxon>Basidiomycota</taxon>
        <taxon>Pucciniomycotina</taxon>
        <taxon>Pucciniomycetes</taxon>
        <taxon>Pucciniales</taxon>
        <taxon>Coleosporiaceae</taxon>
        <taxon>Cronartium</taxon>
    </lineage>
</organism>
<dbReference type="InterPro" id="IPR016035">
    <property type="entry name" value="Acyl_Trfase/lysoPLipase"/>
</dbReference>
<feature type="domain" description="PLA2c" evidence="10">
    <location>
        <begin position="34"/>
        <end position="646"/>
    </location>
</feature>
<evidence type="ECO:0000256" key="4">
    <source>
        <dbReference type="ARBA" id="ARBA00022801"/>
    </source>
</evidence>
<dbReference type="SUPFAM" id="SSF52151">
    <property type="entry name" value="FabD/lysophospholipase-like"/>
    <property type="match status" value="1"/>
</dbReference>
<evidence type="ECO:0000256" key="6">
    <source>
        <dbReference type="ARBA" id="ARBA00023098"/>
    </source>
</evidence>
<gene>
    <name evidence="11" type="ORF">CROQUDRAFT_46269</name>
</gene>
<comment type="caution">
    <text evidence="11">The sequence shown here is derived from an EMBL/GenBank/DDBJ whole genome shotgun (WGS) entry which is preliminary data.</text>
</comment>